<name>A0AAV5ETC2_ELECO</name>
<evidence type="ECO:0000313" key="3">
    <source>
        <dbReference type="EMBL" id="GJN25703.1"/>
    </source>
</evidence>
<dbReference type="Proteomes" id="UP001054889">
    <property type="component" value="Unassembled WGS sequence"/>
</dbReference>
<evidence type="ECO:0000259" key="1">
    <source>
        <dbReference type="Pfam" id="PF00646"/>
    </source>
</evidence>
<feature type="domain" description="F-box" evidence="1">
    <location>
        <begin position="10"/>
        <end position="48"/>
    </location>
</feature>
<reference evidence="3" key="2">
    <citation type="submission" date="2021-12" db="EMBL/GenBank/DDBJ databases">
        <title>Resequencing data analysis of finger millet.</title>
        <authorList>
            <person name="Hatakeyama M."/>
            <person name="Aluri S."/>
            <person name="Balachadran M.T."/>
            <person name="Sivarajan S.R."/>
            <person name="Poveda L."/>
            <person name="Shimizu-Inatsugi R."/>
            <person name="Schlapbach R."/>
            <person name="Sreeman S.M."/>
            <person name="Shimizu K.K."/>
        </authorList>
    </citation>
    <scope>NUCLEOTIDE SEQUENCE</scope>
</reference>
<dbReference type="EMBL" id="BQKI01000078">
    <property type="protein sequence ID" value="GJN25703.1"/>
    <property type="molecule type" value="Genomic_DNA"/>
</dbReference>
<gene>
    <name evidence="3" type="primary">gb13566</name>
    <name evidence="3" type="ORF">PR202_gb13566</name>
</gene>
<dbReference type="PANTHER" id="PTHR33110">
    <property type="entry name" value="F-BOX/KELCH-REPEAT PROTEIN-RELATED"/>
    <property type="match status" value="1"/>
</dbReference>
<dbReference type="Pfam" id="PF03478">
    <property type="entry name" value="Beta-prop_KIB1-4"/>
    <property type="match status" value="1"/>
</dbReference>
<dbReference type="AlphaFoldDB" id="A0AAV5ETC2"/>
<evidence type="ECO:0000313" key="4">
    <source>
        <dbReference type="Proteomes" id="UP001054889"/>
    </source>
</evidence>
<evidence type="ECO:0000259" key="2">
    <source>
        <dbReference type="Pfam" id="PF03478"/>
    </source>
</evidence>
<accession>A0AAV5ETC2</accession>
<evidence type="ECO:0008006" key="5">
    <source>
        <dbReference type="Google" id="ProtNLM"/>
    </source>
</evidence>
<dbReference type="InterPro" id="IPR036047">
    <property type="entry name" value="F-box-like_dom_sf"/>
</dbReference>
<proteinExistence type="predicted"/>
<organism evidence="3 4">
    <name type="scientific">Eleusine coracana subsp. coracana</name>
    <dbReference type="NCBI Taxonomy" id="191504"/>
    <lineage>
        <taxon>Eukaryota</taxon>
        <taxon>Viridiplantae</taxon>
        <taxon>Streptophyta</taxon>
        <taxon>Embryophyta</taxon>
        <taxon>Tracheophyta</taxon>
        <taxon>Spermatophyta</taxon>
        <taxon>Magnoliopsida</taxon>
        <taxon>Liliopsida</taxon>
        <taxon>Poales</taxon>
        <taxon>Poaceae</taxon>
        <taxon>PACMAD clade</taxon>
        <taxon>Chloridoideae</taxon>
        <taxon>Cynodonteae</taxon>
        <taxon>Eleusininae</taxon>
        <taxon>Eleusine</taxon>
    </lineage>
</organism>
<dbReference type="InterPro" id="IPR001810">
    <property type="entry name" value="F-box_dom"/>
</dbReference>
<comment type="caution">
    <text evidence="3">The sequence shown here is derived from an EMBL/GenBank/DDBJ whole genome shotgun (WGS) entry which is preliminary data.</text>
</comment>
<reference evidence="3" key="1">
    <citation type="journal article" date="2018" name="DNA Res.">
        <title>Multiple hybrid de novo genome assembly of finger millet, an orphan allotetraploid crop.</title>
        <authorList>
            <person name="Hatakeyama M."/>
            <person name="Aluri S."/>
            <person name="Balachadran M.T."/>
            <person name="Sivarajan S.R."/>
            <person name="Patrignani A."/>
            <person name="Gruter S."/>
            <person name="Poveda L."/>
            <person name="Shimizu-Inatsugi R."/>
            <person name="Baeten J."/>
            <person name="Francoijs K.J."/>
            <person name="Nataraja K.N."/>
            <person name="Reddy Y.A.N."/>
            <person name="Phadnis S."/>
            <person name="Ravikumar R.L."/>
            <person name="Schlapbach R."/>
            <person name="Sreeman S.M."/>
            <person name="Shimizu K.K."/>
        </authorList>
    </citation>
    <scope>NUCLEOTIDE SEQUENCE</scope>
</reference>
<keyword evidence="4" id="KW-1185">Reference proteome</keyword>
<dbReference type="PANTHER" id="PTHR33110:SF111">
    <property type="entry name" value="DUF295 DOMAIN-CONTAINING PROTEIN"/>
    <property type="match status" value="1"/>
</dbReference>
<dbReference type="SUPFAM" id="SSF81383">
    <property type="entry name" value="F-box domain"/>
    <property type="match status" value="1"/>
</dbReference>
<sequence length="365" mass="41055">MAWKGVPQSWSDIPLELAGLVLCRLPAHVDRVRFAAVCPQWRVAAREVPRPPPLPLLALPDGTVYSLPKSEPFSLPACAGYTDACSNWLLFSQEDGCFLRDPFSNATVTLPPLSQVRVRCVGDELGSGSARMETQNAKNPTLLQVKVCSPNLIAASIRFQESSQIAVCQPGATSWWSMMHLDVHPEFGDLTFHQGKLYALDHHEDDLFSVDISIDHNRLLILQRSMYRRFKTSLTLEVVPRSWMNEFEVFEGDFEQSQWSRVTTIGDDQVLFLQRGCCKVVCVSQYKMQGDRIFFLEDSDDDDLGNGGEDDLGNGDEDGSQYYEERLGPCKVFNIRDSKVSDPLPTVSWKRSHAHATWLFPPGQE</sequence>
<dbReference type="InterPro" id="IPR005174">
    <property type="entry name" value="KIB1-4_b-propeller"/>
</dbReference>
<feature type="domain" description="KIB1-4 beta-propeller" evidence="2">
    <location>
        <begin position="57"/>
        <end position="305"/>
    </location>
</feature>
<protein>
    <recommendedName>
        <fullName evidence="5">DUF295 domain-containing protein</fullName>
    </recommendedName>
</protein>
<dbReference type="Pfam" id="PF00646">
    <property type="entry name" value="F-box"/>
    <property type="match status" value="1"/>
</dbReference>